<organism evidence="2 3">
    <name type="scientific">Amniculicola lignicola CBS 123094</name>
    <dbReference type="NCBI Taxonomy" id="1392246"/>
    <lineage>
        <taxon>Eukaryota</taxon>
        <taxon>Fungi</taxon>
        <taxon>Dikarya</taxon>
        <taxon>Ascomycota</taxon>
        <taxon>Pezizomycotina</taxon>
        <taxon>Dothideomycetes</taxon>
        <taxon>Pleosporomycetidae</taxon>
        <taxon>Pleosporales</taxon>
        <taxon>Amniculicolaceae</taxon>
        <taxon>Amniculicola</taxon>
    </lineage>
</organism>
<feature type="compositionally biased region" description="Basic and acidic residues" evidence="1">
    <location>
        <begin position="116"/>
        <end position="131"/>
    </location>
</feature>
<dbReference type="EMBL" id="ML977591">
    <property type="protein sequence ID" value="KAF2000068.1"/>
    <property type="molecule type" value="Genomic_DNA"/>
</dbReference>
<name>A0A6A5WG83_9PLEO</name>
<evidence type="ECO:0000313" key="3">
    <source>
        <dbReference type="Proteomes" id="UP000799779"/>
    </source>
</evidence>
<reference evidence="2" key="1">
    <citation type="journal article" date="2020" name="Stud. Mycol.">
        <title>101 Dothideomycetes genomes: a test case for predicting lifestyles and emergence of pathogens.</title>
        <authorList>
            <person name="Haridas S."/>
            <person name="Albert R."/>
            <person name="Binder M."/>
            <person name="Bloem J."/>
            <person name="Labutti K."/>
            <person name="Salamov A."/>
            <person name="Andreopoulos B."/>
            <person name="Baker S."/>
            <person name="Barry K."/>
            <person name="Bills G."/>
            <person name="Bluhm B."/>
            <person name="Cannon C."/>
            <person name="Castanera R."/>
            <person name="Culley D."/>
            <person name="Daum C."/>
            <person name="Ezra D."/>
            <person name="Gonzalez J."/>
            <person name="Henrissat B."/>
            <person name="Kuo A."/>
            <person name="Liang C."/>
            <person name="Lipzen A."/>
            <person name="Lutzoni F."/>
            <person name="Magnuson J."/>
            <person name="Mondo S."/>
            <person name="Nolan M."/>
            <person name="Ohm R."/>
            <person name="Pangilinan J."/>
            <person name="Park H.-J."/>
            <person name="Ramirez L."/>
            <person name="Alfaro M."/>
            <person name="Sun H."/>
            <person name="Tritt A."/>
            <person name="Yoshinaga Y."/>
            <person name="Zwiers L.-H."/>
            <person name="Turgeon B."/>
            <person name="Goodwin S."/>
            <person name="Spatafora J."/>
            <person name="Crous P."/>
            <person name="Grigoriev I."/>
        </authorList>
    </citation>
    <scope>NUCLEOTIDE SEQUENCE</scope>
    <source>
        <strain evidence="2">CBS 123094</strain>
    </source>
</reference>
<feature type="region of interest" description="Disordered" evidence="1">
    <location>
        <begin position="67"/>
        <end position="144"/>
    </location>
</feature>
<evidence type="ECO:0000256" key="1">
    <source>
        <dbReference type="SAM" id="MobiDB-lite"/>
    </source>
</evidence>
<evidence type="ECO:0000313" key="2">
    <source>
        <dbReference type="EMBL" id="KAF2000068.1"/>
    </source>
</evidence>
<proteinExistence type="predicted"/>
<dbReference type="AlphaFoldDB" id="A0A6A5WG83"/>
<accession>A0A6A5WG83</accession>
<sequence>MHIGGALQLVVFGGLRSPGSPRLAGADLHVTGRSTLSTTEAEAATASSRCWSGCTTKVASLQHHHCPRPNATAHSRTLTTPLPRTLHGCTPTLPAHSPRGPRICTPHSTSAPSDIDDPRREAHEARGRRPASDPGMQCGWQASG</sequence>
<protein>
    <submittedName>
        <fullName evidence="2">Uncharacterized protein</fullName>
    </submittedName>
</protein>
<feature type="compositionally biased region" description="Low complexity" evidence="1">
    <location>
        <begin position="76"/>
        <end position="86"/>
    </location>
</feature>
<gene>
    <name evidence="2" type="ORF">P154DRAFT_576400</name>
</gene>
<dbReference type="Proteomes" id="UP000799779">
    <property type="component" value="Unassembled WGS sequence"/>
</dbReference>
<keyword evidence="3" id="KW-1185">Reference proteome</keyword>